<name>A0ABM9NL58_9GAMM</name>
<dbReference type="GO" id="GO:0019154">
    <property type="term" value="F:glycolate dehydrogenase activity"/>
    <property type="evidence" value="ECO:0007669"/>
    <property type="project" value="UniProtKB-EC"/>
</dbReference>
<dbReference type="PANTHER" id="PTHR32479:SF17">
    <property type="entry name" value="GLYCOLATE OXIDASE IRON-SULFUR SUBUNIT"/>
    <property type="match status" value="1"/>
</dbReference>
<dbReference type="EC" id="1.1.99.14" evidence="7"/>
<evidence type="ECO:0000256" key="1">
    <source>
        <dbReference type="ARBA" id="ARBA00022485"/>
    </source>
</evidence>
<evidence type="ECO:0000259" key="6">
    <source>
        <dbReference type="Pfam" id="PF02754"/>
    </source>
</evidence>
<feature type="domain" description="Cysteine-rich" evidence="6">
    <location>
        <begin position="4"/>
        <end position="84"/>
    </location>
</feature>
<keyword evidence="1" id="KW-0004">4Fe-4S</keyword>
<dbReference type="RefSeq" id="WP_348757894.1">
    <property type="nucleotide sequence ID" value="NZ_OZ026884.1"/>
</dbReference>
<accession>A0ABM9NL58</accession>
<evidence type="ECO:0000313" key="8">
    <source>
        <dbReference type="Proteomes" id="UP001497493"/>
    </source>
</evidence>
<dbReference type="InterPro" id="IPR004017">
    <property type="entry name" value="Cys_rich_dom"/>
</dbReference>
<evidence type="ECO:0000256" key="4">
    <source>
        <dbReference type="ARBA" id="ARBA00023004"/>
    </source>
</evidence>
<reference evidence="7 8" key="1">
    <citation type="submission" date="2024-04" db="EMBL/GenBank/DDBJ databases">
        <authorList>
            <person name="Cremers G."/>
        </authorList>
    </citation>
    <scope>NUCLEOTIDE SEQUENCE [LARGE SCALE GENOMIC DNA]</scope>
    <source>
        <strain evidence="7">MeCH1-AG</strain>
    </source>
</reference>
<proteinExistence type="predicted"/>
<evidence type="ECO:0000256" key="2">
    <source>
        <dbReference type="ARBA" id="ARBA00022723"/>
    </source>
</evidence>
<keyword evidence="5" id="KW-0411">Iron-sulfur</keyword>
<dbReference type="NCBIfam" id="NF008434">
    <property type="entry name" value="PRK11274.1"/>
    <property type="match status" value="1"/>
</dbReference>
<evidence type="ECO:0000256" key="5">
    <source>
        <dbReference type="ARBA" id="ARBA00023014"/>
    </source>
</evidence>
<keyword evidence="3" id="KW-0677">Repeat</keyword>
<organism evidence="7 8">
    <name type="scientific">Candidatus Methylocalor cossyra</name>
    <dbReference type="NCBI Taxonomy" id="3108543"/>
    <lineage>
        <taxon>Bacteria</taxon>
        <taxon>Pseudomonadati</taxon>
        <taxon>Pseudomonadota</taxon>
        <taxon>Gammaproteobacteria</taxon>
        <taxon>Methylococcales</taxon>
        <taxon>Methylococcaceae</taxon>
        <taxon>Candidatus Methylocalor</taxon>
    </lineage>
</organism>
<evidence type="ECO:0000256" key="3">
    <source>
        <dbReference type="ARBA" id="ARBA00022737"/>
    </source>
</evidence>
<keyword evidence="4" id="KW-0408">Iron</keyword>
<keyword evidence="7" id="KW-0560">Oxidoreductase</keyword>
<sequence>MLILEGCVQPALAPTINAATARVLDRLGISLMSEPGCCGALSYHLGAHEEGLQFMRRRIDAWWPHLQQGAEAIVVTASGCGALIKEYGTILRHDPAYAAKAERVAALAKDLGEVLVGEDLGQLRPLPARRIAFHSPCSLQHGQKLAGLVEGLLTELGFTLTPVADAHLCCGSAGTYSLLQPELSRRLLAAKLQALEAGEPELIASANIGCLQLLRSAARVPVQHWVELLQP</sequence>
<dbReference type="Proteomes" id="UP001497493">
    <property type="component" value="Chromosome"/>
</dbReference>
<feature type="domain" description="Cysteine-rich" evidence="6">
    <location>
        <begin position="131"/>
        <end position="212"/>
    </location>
</feature>
<protein>
    <submittedName>
        <fullName evidence="7">Glycolate dehydrogenase, putative iron-sulfur subunit</fullName>
        <ecNumber evidence="7">1.1.99.14</ecNumber>
    </submittedName>
</protein>
<evidence type="ECO:0000313" key="7">
    <source>
        <dbReference type="EMBL" id="CAL1241370.1"/>
    </source>
</evidence>
<keyword evidence="2" id="KW-0479">Metal-binding</keyword>
<gene>
    <name evidence="7" type="ORF">MECH1_V1_2594</name>
</gene>
<dbReference type="EMBL" id="OZ026884">
    <property type="protein sequence ID" value="CAL1241370.1"/>
    <property type="molecule type" value="Genomic_DNA"/>
</dbReference>
<dbReference type="Pfam" id="PF02754">
    <property type="entry name" value="CCG"/>
    <property type="match status" value="2"/>
</dbReference>
<dbReference type="PANTHER" id="PTHR32479">
    <property type="entry name" value="GLYCOLATE OXIDASE IRON-SULFUR SUBUNIT"/>
    <property type="match status" value="1"/>
</dbReference>
<keyword evidence="8" id="KW-1185">Reference proteome</keyword>